<feature type="domain" description="Amidohydrolase-related" evidence="3">
    <location>
        <begin position="74"/>
        <end position="381"/>
    </location>
</feature>
<dbReference type="InterPro" id="IPR011059">
    <property type="entry name" value="Metal-dep_hydrolase_composite"/>
</dbReference>
<dbReference type="Gene3D" id="3.20.20.140">
    <property type="entry name" value="Metal-dependent hydrolases"/>
    <property type="match status" value="2"/>
</dbReference>
<sequence>MIQFTAVGSSKTMAQLVDKRVVVVGDIVTMNKNRDVLVGGRLCLEGRHIVELVRADETLPTAFANAPVVETGGTIYPGLFDLHNHLPYNMIPLWEVDRRFDNRREWQTVKEYYPAVTAPFTLLNQNRDKSYPRAIVRHAECRGLFGGVTTGHGMPLKSGAMYSGLMRNIEQPLAPELPTVKSNTPDFNPEKLAEMLEWTKQGQPYIYHLSEGVGAYGERVFRDLQQVPGGLNPHLICIHCVGIPTDGWEALRVVPGIVWSPTSNLLLYGETCKIEEAKSRGIPIAIGADWAPSGCKNLLGELKVAREVSRYKGGVLTDAELVAAVTIVPAAMVGWDKFLGSLEPGKWADLLVLAGTGGDHYARLVEAKETSVRAVVIDGRVRLGEDNGLVIADPLSSEPVSIGGKAYVLDLVEEGDDGLGGVTLAQALEKLRYGLEHLPGFEDGQKTLLLANGVTDDNELSLEDEMAQESMSSILLRGDNLPAQSMRLAPMAAVDDPDFLSAMRASVNMPDYAKKAFMD</sequence>
<evidence type="ECO:0000313" key="4">
    <source>
        <dbReference type="EMBL" id="QBY56443.1"/>
    </source>
</evidence>
<evidence type="ECO:0000256" key="2">
    <source>
        <dbReference type="ARBA" id="ARBA00022801"/>
    </source>
</evidence>
<dbReference type="InterPro" id="IPR050287">
    <property type="entry name" value="MTA/SAH_deaminase"/>
</dbReference>
<dbReference type="EMBL" id="CP038639">
    <property type="protein sequence ID" value="QBY56443.1"/>
    <property type="molecule type" value="Genomic_DNA"/>
</dbReference>
<gene>
    <name evidence="4" type="ORF">E0W60_36250</name>
</gene>
<evidence type="ECO:0000256" key="1">
    <source>
        <dbReference type="ARBA" id="ARBA00006745"/>
    </source>
</evidence>
<dbReference type="PANTHER" id="PTHR43794">
    <property type="entry name" value="AMINOHYDROLASE SSNA-RELATED"/>
    <property type="match status" value="1"/>
</dbReference>
<protein>
    <submittedName>
        <fullName evidence="4">Amidohydrolase</fullName>
    </submittedName>
</protein>
<dbReference type="Gene3D" id="2.30.40.10">
    <property type="entry name" value="Urease, subunit C, domain 1"/>
    <property type="match status" value="1"/>
</dbReference>
<organism evidence="4 5">
    <name type="scientific">Cupriavidus oxalaticus</name>
    <dbReference type="NCBI Taxonomy" id="96344"/>
    <lineage>
        <taxon>Bacteria</taxon>
        <taxon>Pseudomonadati</taxon>
        <taxon>Pseudomonadota</taxon>
        <taxon>Betaproteobacteria</taxon>
        <taxon>Burkholderiales</taxon>
        <taxon>Burkholderiaceae</taxon>
        <taxon>Cupriavidus</taxon>
    </lineage>
</organism>
<name>A0A4P7LRZ3_9BURK</name>
<dbReference type="SUPFAM" id="SSF51338">
    <property type="entry name" value="Composite domain of metallo-dependent hydrolases"/>
    <property type="match status" value="1"/>
</dbReference>
<accession>A0A4P7LRZ3</accession>
<geneLocation type="plasmid" evidence="4">
    <name>unnamed4</name>
</geneLocation>
<evidence type="ECO:0000313" key="5">
    <source>
        <dbReference type="Proteomes" id="UP000295294"/>
    </source>
</evidence>
<dbReference type="InterPro" id="IPR006680">
    <property type="entry name" value="Amidohydro-rel"/>
</dbReference>
<keyword evidence="2 4" id="KW-0378">Hydrolase</keyword>
<dbReference type="AlphaFoldDB" id="A0A4P7LRZ3"/>
<dbReference type="OrthoDB" id="9031471at2"/>
<dbReference type="SUPFAM" id="SSF51556">
    <property type="entry name" value="Metallo-dependent hydrolases"/>
    <property type="match status" value="1"/>
</dbReference>
<dbReference type="InterPro" id="IPR032466">
    <property type="entry name" value="Metal_Hydrolase"/>
</dbReference>
<evidence type="ECO:0000259" key="3">
    <source>
        <dbReference type="Pfam" id="PF01979"/>
    </source>
</evidence>
<dbReference type="Pfam" id="PF01979">
    <property type="entry name" value="Amidohydro_1"/>
    <property type="match status" value="1"/>
</dbReference>
<dbReference type="PANTHER" id="PTHR43794:SF11">
    <property type="entry name" value="AMIDOHYDROLASE-RELATED DOMAIN-CONTAINING PROTEIN"/>
    <property type="match status" value="1"/>
</dbReference>
<dbReference type="KEGG" id="cox:E0W60_36250"/>
<proteinExistence type="inferred from homology"/>
<dbReference type="GO" id="GO:0016810">
    <property type="term" value="F:hydrolase activity, acting on carbon-nitrogen (but not peptide) bonds"/>
    <property type="evidence" value="ECO:0007669"/>
    <property type="project" value="InterPro"/>
</dbReference>
<keyword evidence="4" id="KW-0614">Plasmid</keyword>
<dbReference type="Proteomes" id="UP000295294">
    <property type="component" value="Plasmid unnamed4"/>
</dbReference>
<comment type="similarity">
    <text evidence="1">Belongs to the metallo-dependent hydrolases superfamily. ATZ/TRZ family.</text>
</comment>
<dbReference type="RefSeq" id="WP_135707668.1">
    <property type="nucleotide sequence ID" value="NZ_CP038639.1"/>
</dbReference>
<reference evidence="4 5" key="1">
    <citation type="submission" date="2019-03" db="EMBL/GenBank/DDBJ databases">
        <title>Efficiently degradation of phenoxyalkanoic acid herbicides by Cupriavidus oxalaticus strain X32.</title>
        <authorList>
            <person name="Sheng X."/>
        </authorList>
    </citation>
    <scope>NUCLEOTIDE SEQUENCE [LARGE SCALE GENOMIC DNA]</scope>
    <source>
        <strain evidence="4 5">X32</strain>
        <plasmid evidence="4 5">unnamed4</plasmid>
    </source>
</reference>